<evidence type="ECO:0000313" key="3">
    <source>
        <dbReference type="Proteomes" id="UP001611580"/>
    </source>
</evidence>
<organism evidence="2 3">
    <name type="scientific">Promicromonospora kroppenstedtii</name>
    <dbReference type="NCBI Taxonomy" id="440482"/>
    <lineage>
        <taxon>Bacteria</taxon>
        <taxon>Bacillati</taxon>
        <taxon>Actinomycetota</taxon>
        <taxon>Actinomycetes</taxon>
        <taxon>Micrococcales</taxon>
        <taxon>Promicromonosporaceae</taxon>
        <taxon>Promicromonospora</taxon>
    </lineage>
</organism>
<feature type="chain" id="PRO_5046834843" description="Ribosomally synthesized peptide with SipW-like signal peptide" evidence="1">
    <location>
        <begin position="32"/>
        <end position="168"/>
    </location>
</feature>
<proteinExistence type="predicted"/>
<sequence>MSRVRRAAWGRALSVLLLAAPLAAVAGIAFAFWTVSGGGTGTGVSSTVRPVVLTPATPTADLYPGQRADVVLTVANPNAAAAAITALRLDTTRGDGGLAVDPGHAGCPTAALSYETQTNDGIGWTVPGRNSSGDGQLSITLRDALAMRPDAADACQGAVFTVFLAAGP</sequence>
<protein>
    <recommendedName>
        <fullName evidence="4">Ribosomally synthesized peptide with SipW-like signal peptide</fullName>
    </recommendedName>
</protein>
<dbReference type="EMBL" id="JBIRYI010000002">
    <property type="protein sequence ID" value="MFI2486094.1"/>
    <property type="molecule type" value="Genomic_DNA"/>
</dbReference>
<keyword evidence="1" id="KW-0732">Signal</keyword>
<accession>A0ABW7XFS2</accession>
<evidence type="ECO:0000313" key="2">
    <source>
        <dbReference type="EMBL" id="MFI2486094.1"/>
    </source>
</evidence>
<comment type="caution">
    <text evidence="2">The sequence shown here is derived from an EMBL/GenBank/DDBJ whole genome shotgun (WGS) entry which is preliminary data.</text>
</comment>
<evidence type="ECO:0008006" key="4">
    <source>
        <dbReference type="Google" id="ProtNLM"/>
    </source>
</evidence>
<keyword evidence="3" id="KW-1185">Reference proteome</keyword>
<feature type="signal peptide" evidence="1">
    <location>
        <begin position="1"/>
        <end position="31"/>
    </location>
</feature>
<gene>
    <name evidence="2" type="ORF">ACH47X_04250</name>
</gene>
<reference evidence="2 3" key="1">
    <citation type="submission" date="2024-10" db="EMBL/GenBank/DDBJ databases">
        <title>The Natural Products Discovery Center: Release of the First 8490 Sequenced Strains for Exploring Actinobacteria Biosynthetic Diversity.</title>
        <authorList>
            <person name="Kalkreuter E."/>
            <person name="Kautsar S.A."/>
            <person name="Yang D."/>
            <person name="Bader C.D."/>
            <person name="Teijaro C.N."/>
            <person name="Fluegel L."/>
            <person name="Davis C.M."/>
            <person name="Simpson J.R."/>
            <person name="Lauterbach L."/>
            <person name="Steele A.D."/>
            <person name="Gui C."/>
            <person name="Meng S."/>
            <person name="Li G."/>
            <person name="Viehrig K."/>
            <person name="Ye F."/>
            <person name="Su P."/>
            <person name="Kiefer A.F."/>
            <person name="Nichols A."/>
            <person name="Cepeda A.J."/>
            <person name="Yan W."/>
            <person name="Fan B."/>
            <person name="Jiang Y."/>
            <person name="Adhikari A."/>
            <person name="Zheng C.-J."/>
            <person name="Schuster L."/>
            <person name="Cowan T.M."/>
            <person name="Smanski M.J."/>
            <person name="Chevrette M.G."/>
            <person name="De Carvalho L.P.S."/>
            <person name="Shen B."/>
        </authorList>
    </citation>
    <scope>NUCLEOTIDE SEQUENCE [LARGE SCALE GENOMIC DNA]</scope>
    <source>
        <strain evidence="2 3">NPDC019481</strain>
    </source>
</reference>
<dbReference type="Proteomes" id="UP001611580">
    <property type="component" value="Unassembled WGS sequence"/>
</dbReference>
<dbReference type="RefSeq" id="WP_397401718.1">
    <property type="nucleotide sequence ID" value="NZ_JBIRYI010000002.1"/>
</dbReference>
<evidence type="ECO:0000256" key="1">
    <source>
        <dbReference type="SAM" id="SignalP"/>
    </source>
</evidence>
<name>A0ABW7XFS2_9MICO</name>